<dbReference type="PIRSF" id="PIRSF001227">
    <property type="entry name" value="Pen_acylase"/>
    <property type="match status" value="1"/>
</dbReference>
<dbReference type="PANTHER" id="PTHR34218">
    <property type="entry name" value="PEPTIDASE S45 PENICILLIN AMIDASE"/>
    <property type="match status" value="1"/>
</dbReference>
<comment type="similarity">
    <text evidence="1">Belongs to the peptidase S45 family.</text>
</comment>
<proteinExistence type="inferred from homology"/>
<evidence type="ECO:0000313" key="8">
    <source>
        <dbReference type="Proteomes" id="UP000247681"/>
    </source>
</evidence>
<evidence type="ECO:0000313" key="7">
    <source>
        <dbReference type="EMBL" id="PXY44850.1"/>
    </source>
</evidence>
<keyword evidence="6" id="KW-1133">Transmembrane helix</keyword>
<accession>A0A2V4C4K7</accession>
<reference evidence="7 8" key="1">
    <citation type="submission" date="2018-05" db="EMBL/GenBank/DDBJ databases">
        <title>Flavobacterium sp. strain IMCC34758, incomplete genome.</title>
        <authorList>
            <person name="Joung Y."/>
        </authorList>
    </citation>
    <scope>NUCLEOTIDE SEQUENCE [LARGE SCALE GENOMIC DNA]</scope>
    <source>
        <strain evidence="7 8">IMCC34758</strain>
    </source>
</reference>
<name>A0A2V4C4K7_9FLAO</name>
<dbReference type="InterPro" id="IPR043147">
    <property type="entry name" value="Penicillin_amidase_A-knob"/>
</dbReference>
<protein>
    <submittedName>
        <fullName evidence="7">Penicillin acylase family protein</fullName>
    </submittedName>
</protein>
<feature type="binding site" evidence="5">
    <location>
        <position position="320"/>
    </location>
    <ligand>
        <name>Ca(2+)</name>
        <dbReference type="ChEBI" id="CHEBI:29108"/>
    </ligand>
</feature>
<dbReference type="CDD" id="cd03747">
    <property type="entry name" value="Ntn_PGA_like"/>
    <property type="match status" value="1"/>
</dbReference>
<dbReference type="RefSeq" id="WP_110347564.1">
    <property type="nucleotide sequence ID" value="NZ_QJHL01000003.1"/>
</dbReference>
<dbReference type="InterPro" id="IPR014395">
    <property type="entry name" value="Pen/GL7ACA/AHL_acylase"/>
</dbReference>
<evidence type="ECO:0000256" key="5">
    <source>
        <dbReference type="PIRSR" id="PIRSR001227-2"/>
    </source>
</evidence>
<dbReference type="Pfam" id="PF01804">
    <property type="entry name" value="Penicil_amidase"/>
    <property type="match status" value="1"/>
</dbReference>
<evidence type="ECO:0000256" key="1">
    <source>
        <dbReference type="ARBA" id="ARBA00006586"/>
    </source>
</evidence>
<keyword evidence="3" id="KW-0865">Zymogen</keyword>
<dbReference type="GO" id="GO:0046872">
    <property type="term" value="F:metal ion binding"/>
    <property type="evidence" value="ECO:0007669"/>
    <property type="project" value="UniProtKB-KW"/>
</dbReference>
<dbReference type="Gene3D" id="1.10.1400.10">
    <property type="match status" value="1"/>
</dbReference>
<dbReference type="InterPro" id="IPR002692">
    <property type="entry name" value="S45"/>
</dbReference>
<dbReference type="InterPro" id="IPR043146">
    <property type="entry name" value="Penicillin_amidase_N_B-knob"/>
</dbReference>
<dbReference type="PANTHER" id="PTHR34218:SF5">
    <property type="entry name" value="PENICILLIN ACYLASE FAMILY PROTEIN"/>
    <property type="match status" value="1"/>
</dbReference>
<evidence type="ECO:0000256" key="3">
    <source>
        <dbReference type="ARBA" id="ARBA00023145"/>
    </source>
</evidence>
<dbReference type="EMBL" id="QJHL01000003">
    <property type="protein sequence ID" value="PXY44850.1"/>
    <property type="molecule type" value="Genomic_DNA"/>
</dbReference>
<dbReference type="GO" id="GO:0016811">
    <property type="term" value="F:hydrolase activity, acting on carbon-nitrogen (but not peptide) bonds, in linear amides"/>
    <property type="evidence" value="ECO:0007669"/>
    <property type="project" value="InterPro"/>
</dbReference>
<evidence type="ECO:0000256" key="6">
    <source>
        <dbReference type="SAM" id="Phobius"/>
    </source>
</evidence>
<sequence length="798" mass="90214">MKIIKKILLIILVLIVVVAISLFAYIFHLKPKYEGEVQLKNLQKETTVYFDEYGIPHIYADSEKDAMTALGYVHAQERLWQMELLRRIAPGRLSEIFGSVALKNDKFFAGIGIEDASAKAIAKLDKNSPSYQLTMAYLDGINQYLDEGVTPIEFTLVGVKKERFTIKDVYNIFGYMSFSFAMAQKTDPLLTDIKNKYGAEYLKDLGIEGEFNTTQIKSSKENIDGYTVISKSVASLLDKSPIPPFIGSNSWVAGPAKTKSGKVIFANDPHIGFSQPATWYEAHLVTPEHELYGCYLAGTPFPLLAHNRDYAYGLTMFMNDDIDFYQEKNKAGNSNQYQTLKGFASYEIRKKIIKVKDSSDVILKVKSSRHGPVMNDLLERLDKKNPIAMSWTYTREPIQILDVAYGLSHAGNKNDFKEAVKLIAAPGLNVMYGDAKGNVAWWASGKLYKHNEGVNSHLILDGSTGKDDIVEYLDFSKNPSSENPKWGYVYSANNQPEAVDGYLYPGYYLPEDRAKRISELMNAKSDWDKESMSKMINDNTSDVAVDVVKHLIVNIDLSSVSKEEKEAIKVLKSWKGTTNTEDIAPTIYNKWIYLYLKNTFEDEMGEDNFNLFTGISLGKQVIARQIKNENSVWWDNIKTKNVKETRKDIVSKSFNQTIASLQKQLGNTISDWKWGEVHTVEHEHPLGKVAALRGLFNVGPFASPGSNEVINNLFFGYNNEGRYYVKGGPSTRRIIDFSDIENSWSIIPTGQSGNPFSKHYDDQAEMYNAGKFRKMKLNKEEIIKSSTKLVFKPKNYSL</sequence>
<evidence type="ECO:0000256" key="4">
    <source>
        <dbReference type="PIRSR" id="PIRSR001227-1"/>
    </source>
</evidence>
<gene>
    <name evidence="7" type="ORF">DMB68_15485</name>
</gene>
<dbReference type="Gene3D" id="2.30.120.10">
    <property type="match status" value="1"/>
</dbReference>
<dbReference type="InterPro" id="IPR029055">
    <property type="entry name" value="Ntn_hydrolases_N"/>
</dbReference>
<dbReference type="Gene3D" id="3.60.20.10">
    <property type="entry name" value="Glutamine Phosphoribosylpyrophosphate, subunit 1, domain 1"/>
    <property type="match status" value="1"/>
</dbReference>
<keyword evidence="8" id="KW-1185">Reference proteome</keyword>
<dbReference type="AlphaFoldDB" id="A0A2V4C4K7"/>
<organism evidence="7 8">
    <name type="scientific">Flavobacterium hydrophilum</name>
    <dbReference type="NCBI Taxonomy" id="2211445"/>
    <lineage>
        <taxon>Bacteria</taxon>
        <taxon>Pseudomonadati</taxon>
        <taxon>Bacteroidota</taxon>
        <taxon>Flavobacteriia</taxon>
        <taxon>Flavobacteriales</taxon>
        <taxon>Flavobacteriaceae</taxon>
        <taxon>Flavobacterium</taxon>
    </lineage>
</organism>
<dbReference type="OrthoDB" id="9759796at2"/>
<evidence type="ECO:0000256" key="2">
    <source>
        <dbReference type="ARBA" id="ARBA00022801"/>
    </source>
</evidence>
<dbReference type="Gene3D" id="1.10.439.10">
    <property type="entry name" value="Penicillin Amidohydrolase, domain 1"/>
    <property type="match status" value="1"/>
</dbReference>
<keyword evidence="5" id="KW-0106">Calcium</keyword>
<keyword evidence="6" id="KW-0812">Transmembrane</keyword>
<feature type="transmembrane region" description="Helical" evidence="6">
    <location>
        <begin position="7"/>
        <end position="27"/>
    </location>
</feature>
<keyword evidence="6" id="KW-0472">Membrane</keyword>
<keyword evidence="5" id="KW-0479">Metal-binding</keyword>
<dbReference type="SUPFAM" id="SSF56235">
    <property type="entry name" value="N-terminal nucleophile aminohydrolases (Ntn hydrolases)"/>
    <property type="match status" value="1"/>
</dbReference>
<feature type="binding site" evidence="5">
    <location>
        <position position="323"/>
    </location>
    <ligand>
        <name>Ca(2+)</name>
        <dbReference type="ChEBI" id="CHEBI:29108"/>
    </ligand>
</feature>
<comment type="cofactor">
    <cofactor evidence="5">
        <name>Ca(2+)</name>
        <dbReference type="ChEBI" id="CHEBI:29108"/>
    </cofactor>
    <text evidence="5">Binds 1 Ca(2+) ion per dimer.</text>
</comment>
<feature type="active site" description="Nucleophile" evidence="4">
    <location>
        <position position="248"/>
    </location>
</feature>
<dbReference type="InterPro" id="IPR023343">
    <property type="entry name" value="Penicillin_amidase_dom1"/>
</dbReference>
<dbReference type="Proteomes" id="UP000247681">
    <property type="component" value="Unassembled WGS sequence"/>
</dbReference>
<keyword evidence="2" id="KW-0378">Hydrolase</keyword>
<comment type="caution">
    <text evidence="7">The sequence shown here is derived from an EMBL/GenBank/DDBJ whole genome shotgun (WGS) entry which is preliminary data.</text>
</comment>
<dbReference type="GO" id="GO:0017000">
    <property type="term" value="P:antibiotic biosynthetic process"/>
    <property type="evidence" value="ECO:0007669"/>
    <property type="project" value="InterPro"/>
</dbReference>